<gene>
    <name evidence="1" type="ORF">PEPS_35030</name>
</gene>
<accession>A0ABN6LDC7</accession>
<evidence type="ECO:0000313" key="2">
    <source>
        <dbReference type="Proteomes" id="UP001354989"/>
    </source>
</evidence>
<keyword evidence="1" id="KW-0614">Plasmid</keyword>
<geneLocation type="plasmid" evidence="1 2">
    <name>pPP2</name>
</geneLocation>
<organism evidence="1 2">
    <name type="scientific">Persicobacter psychrovividus</name>
    <dbReference type="NCBI Taxonomy" id="387638"/>
    <lineage>
        <taxon>Bacteria</taxon>
        <taxon>Pseudomonadati</taxon>
        <taxon>Bacteroidota</taxon>
        <taxon>Cytophagia</taxon>
        <taxon>Cytophagales</taxon>
        <taxon>Persicobacteraceae</taxon>
        <taxon>Persicobacter</taxon>
    </lineage>
</organism>
<proteinExistence type="predicted"/>
<reference evidence="1 2" key="1">
    <citation type="submission" date="2021-12" db="EMBL/GenBank/DDBJ databases">
        <title>Genome sequencing of bacteria with rrn-lacking chromosome and rrn-plasmid.</title>
        <authorList>
            <person name="Anda M."/>
            <person name="Iwasaki W."/>
        </authorList>
    </citation>
    <scope>NUCLEOTIDE SEQUENCE [LARGE SCALE GENOMIC DNA]</scope>
    <source>
        <strain evidence="1 2">NBRC 101262</strain>
        <plasmid evidence="1 2">pPP2</plasmid>
    </source>
</reference>
<dbReference type="EMBL" id="AP025294">
    <property type="protein sequence ID" value="BDD01223.1"/>
    <property type="molecule type" value="Genomic_DNA"/>
</dbReference>
<keyword evidence="2" id="KW-1185">Reference proteome</keyword>
<sequence length="71" mass="8092">MMGRRSFHFYIQKGLYNIAGLSHNRVCNLSNQIKFAHAYFYHGMNSMSIAKSPFRTAVPKVHFVIAAGFNP</sequence>
<dbReference type="Proteomes" id="UP001354989">
    <property type="component" value="Plasmid pPP2"/>
</dbReference>
<evidence type="ECO:0000313" key="1">
    <source>
        <dbReference type="EMBL" id="BDD01223.1"/>
    </source>
</evidence>
<name>A0ABN6LDC7_9BACT</name>
<protein>
    <submittedName>
        <fullName evidence="1">Uncharacterized protein</fullName>
    </submittedName>
</protein>